<dbReference type="KEGG" id="blut:EW640_10205"/>
<name>A0A6G8KXT7_9MICO</name>
<evidence type="ECO:0000259" key="3">
    <source>
        <dbReference type="PROSITE" id="PS51186"/>
    </source>
</evidence>
<dbReference type="AlphaFoldDB" id="A0A6G8KXT7"/>
<dbReference type="PANTHER" id="PTHR43877">
    <property type="entry name" value="AMINOALKYLPHOSPHONATE N-ACETYLTRANSFERASE-RELATED-RELATED"/>
    <property type="match status" value="1"/>
</dbReference>
<evidence type="ECO:0000313" key="4">
    <source>
        <dbReference type="EMBL" id="QIN29609.1"/>
    </source>
</evidence>
<dbReference type="InterPro" id="IPR000182">
    <property type="entry name" value="GNAT_dom"/>
</dbReference>
<feature type="domain" description="N-acetyltransferase" evidence="3">
    <location>
        <begin position="16"/>
        <end position="169"/>
    </location>
</feature>
<dbReference type="Proteomes" id="UP000501518">
    <property type="component" value="Chromosome"/>
</dbReference>
<keyword evidence="1 4" id="KW-0808">Transferase</keyword>
<protein>
    <submittedName>
        <fullName evidence="4">GNAT family N-acetyltransferase</fullName>
    </submittedName>
</protein>
<organism evidence="4 5">
    <name type="scientific">Brevibacterium luteolum</name>
    <dbReference type="NCBI Taxonomy" id="199591"/>
    <lineage>
        <taxon>Bacteria</taxon>
        <taxon>Bacillati</taxon>
        <taxon>Actinomycetota</taxon>
        <taxon>Actinomycetes</taxon>
        <taxon>Micrococcales</taxon>
        <taxon>Brevibacteriaceae</taxon>
        <taxon>Brevibacterium</taxon>
    </lineage>
</organism>
<evidence type="ECO:0000256" key="1">
    <source>
        <dbReference type="ARBA" id="ARBA00022679"/>
    </source>
</evidence>
<accession>A0A6G8KXT7</accession>
<sequence length="169" mass="18140">MPEPLTRLTTRDGAEFAVRRATAGDLPAIVALLADDPLGQSREFATVDVAYRQAFDAIDADPGQLLLVIETAGPAPEVVGTCQLTFIPGISRHGMLRAQIEAVRIRADHSGQGLGTALFTWAISHARSRGCGLVQLTTDHSRADAHRFYDRLGFTASHTGYKLLLSADS</sequence>
<dbReference type="Gene3D" id="3.40.630.30">
    <property type="match status" value="1"/>
</dbReference>
<evidence type="ECO:0000256" key="2">
    <source>
        <dbReference type="ARBA" id="ARBA00023315"/>
    </source>
</evidence>
<dbReference type="InterPro" id="IPR016181">
    <property type="entry name" value="Acyl_CoA_acyltransferase"/>
</dbReference>
<evidence type="ECO:0000313" key="5">
    <source>
        <dbReference type="Proteomes" id="UP000501518"/>
    </source>
</evidence>
<dbReference type="EMBL" id="CP035810">
    <property type="protein sequence ID" value="QIN29609.1"/>
    <property type="molecule type" value="Genomic_DNA"/>
</dbReference>
<dbReference type="CDD" id="cd04301">
    <property type="entry name" value="NAT_SF"/>
    <property type="match status" value="1"/>
</dbReference>
<dbReference type="PANTHER" id="PTHR43877:SF2">
    <property type="entry name" value="AMINOALKYLPHOSPHONATE N-ACETYLTRANSFERASE-RELATED"/>
    <property type="match status" value="1"/>
</dbReference>
<dbReference type="GO" id="GO:0016747">
    <property type="term" value="F:acyltransferase activity, transferring groups other than amino-acyl groups"/>
    <property type="evidence" value="ECO:0007669"/>
    <property type="project" value="InterPro"/>
</dbReference>
<gene>
    <name evidence="4" type="ORF">EW640_10205</name>
</gene>
<dbReference type="InterPro" id="IPR050832">
    <property type="entry name" value="Bact_Acetyltransf"/>
</dbReference>
<dbReference type="SUPFAM" id="SSF55729">
    <property type="entry name" value="Acyl-CoA N-acyltransferases (Nat)"/>
    <property type="match status" value="1"/>
</dbReference>
<proteinExistence type="predicted"/>
<reference evidence="4 5" key="1">
    <citation type="submission" date="2019-02" db="EMBL/GenBank/DDBJ databases">
        <title>Complete Genome Sequence and Methylome Analysis of Brevibacterium luteolum NEB1784.</title>
        <authorList>
            <person name="Fomenkov A."/>
            <person name="Roberts R.J."/>
        </authorList>
    </citation>
    <scope>NUCLEOTIDE SEQUENCE [LARGE SCALE GENOMIC DNA]</scope>
    <source>
        <strain evidence="4 5">NEB1784</strain>
    </source>
</reference>
<dbReference type="Pfam" id="PF00583">
    <property type="entry name" value="Acetyltransf_1"/>
    <property type="match status" value="1"/>
</dbReference>
<keyword evidence="2" id="KW-0012">Acyltransferase</keyword>
<dbReference type="PROSITE" id="PS51186">
    <property type="entry name" value="GNAT"/>
    <property type="match status" value="1"/>
</dbReference>
<dbReference type="RefSeq" id="WP_165884007.1">
    <property type="nucleotide sequence ID" value="NZ_CP035810.1"/>
</dbReference>